<dbReference type="HOGENOM" id="CLU_058495_2_1_3"/>
<dbReference type="Gene3D" id="3.40.50.1000">
    <property type="entry name" value="HAD superfamily/HAD-like"/>
    <property type="match status" value="1"/>
</dbReference>
<dbReference type="Proteomes" id="UP000010471">
    <property type="component" value="Chromosome"/>
</dbReference>
<evidence type="ECO:0000313" key="2">
    <source>
        <dbReference type="EMBL" id="AFZ18012.1"/>
    </source>
</evidence>
<dbReference type="EMBL" id="CP003630">
    <property type="protein sequence ID" value="AFZ18012.1"/>
    <property type="molecule type" value="Genomic_DNA"/>
</dbReference>
<keyword evidence="3" id="KW-1185">Reference proteome</keyword>
<gene>
    <name evidence="2" type="ORF">Mic7113_2198</name>
</gene>
<protein>
    <submittedName>
        <fullName evidence="2">Haloacid dehalogenase superfamily protein, subfamily IB, phosphoserine phosphatase</fullName>
    </submittedName>
</protein>
<dbReference type="KEGG" id="mic:Mic7113_2198"/>
<dbReference type="STRING" id="1173027.Mic7113_2198"/>
<evidence type="ECO:0000313" key="3">
    <source>
        <dbReference type="Proteomes" id="UP000010471"/>
    </source>
</evidence>
<dbReference type="GO" id="GO:0005737">
    <property type="term" value="C:cytoplasm"/>
    <property type="evidence" value="ECO:0007669"/>
    <property type="project" value="TreeGrafter"/>
</dbReference>
<sequence>MPNQHKRVVFCDFDGTITAEETFVGMLKTFAPELSEQLMPEMYARRLTLREGVRQLLESIPSACYPQILEYAKPKEIRPGLVELLDFLDTGGVPFVVVSGGVRGMVEMVLSQASLGNEASVSPNKSLLERVAAIYAVDLDTTSEFLRVNSAFEEGTEMVAKVQVMARYPAEEQIAIGDSVTDLKMALHAPIVFARDRLIQYMEEHNKPYMHWNDFFDVREQLQRRWRNISNG</sequence>
<accession>K9WER2</accession>
<dbReference type="AlphaFoldDB" id="K9WER2"/>
<name>K9WER2_9CYAN</name>
<proteinExistence type="inferred from homology"/>
<dbReference type="Gene3D" id="3.90.1470.20">
    <property type="match status" value="1"/>
</dbReference>
<dbReference type="PANTHER" id="PTHR43344">
    <property type="entry name" value="PHOSPHOSERINE PHOSPHATASE"/>
    <property type="match status" value="1"/>
</dbReference>
<dbReference type="InterPro" id="IPR036412">
    <property type="entry name" value="HAD-like_sf"/>
</dbReference>
<organism evidence="2 3">
    <name type="scientific">Allocoleopsis franciscana PCC 7113</name>
    <dbReference type="NCBI Taxonomy" id="1173027"/>
    <lineage>
        <taxon>Bacteria</taxon>
        <taxon>Bacillati</taxon>
        <taxon>Cyanobacteriota</taxon>
        <taxon>Cyanophyceae</taxon>
        <taxon>Coleofasciculales</taxon>
        <taxon>Coleofasciculaceae</taxon>
        <taxon>Allocoleopsis</taxon>
        <taxon>Allocoleopsis franciscana</taxon>
    </lineage>
</organism>
<dbReference type="OrthoDB" id="9804940at2"/>
<dbReference type="InterPro" id="IPR023214">
    <property type="entry name" value="HAD_sf"/>
</dbReference>
<dbReference type="Pfam" id="PF12710">
    <property type="entry name" value="HAD"/>
    <property type="match status" value="1"/>
</dbReference>
<dbReference type="GO" id="GO:0000287">
    <property type="term" value="F:magnesium ion binding"/>
    <property type="evidence" value="ECO:0007669"/>
    <property type="project" value="TreeGrafter"/>
</dbReference>
<reference evidence="2 3" key="1">
    <citation type="submission" date="2012-06" db="EMBL/GenBank/DDBJ databases">
        <title>Finished chromosome of genome of Microcoleus sp. PCC 7113.</title>
        <authorList>
            <consortium name="US DOE Joint Genome Institute"/>
            <person name="Gugger M."/>
            <person name="Coursin T."/>
            <person name="Rippka R."/>
            <person name="Tandeau De Marsac N."/>
            <person name="Huntemann M."/>
            <person name="Wei C.-L."/>
            <person name="Han J."/>
            <person name="Detter J.C."/>
            <person name="Han C."/>
            <person name="Tapia R."/>
            <person name="Chen A."/>
            <person name="Kyrpides N."/>
            <person name="Mavromatis K."/>
            <person name="Markowitz V."/>
            <person name="Szeto E."/>
            <person name="Ivanova N."/>
            <person name="Pagani I."/>
            <person name="Pati A."/>
            <person name="Goodwin L."/>
            <person name="Nordberg H.P."/>
            <person name="Cantor M.N."/>
            <person name="Hua S.X."/>
            <person name="Woyke T."/>
            <person name="Kerfeld C.A."/>
        </authorList>
    </citation>
    <scope>NUCLEOTIDE SEQUENCE [LARGE SCALE GENOMIC DNA]</scope>
    <source>
        <strain evidence="2 3">PCC 7113</strain>
    </source>
</reference>
<dbReference type="GO" id="GO:0036424">
    <property type="term" value="F:L-phosphoserine phosphatase activity"/>
    <property type="evidence" value="ECO:0007669"/>
    <property type="project" value="TreeGrafter"/>
</dbReference>
<dbReference type="InterPro" id="IPR050582">
    <property type="entry name" value="HAD-like_SerB"/>
</dbReference>
<comment type="similarity">
    <text evidence="1">Belongs to the HAD-like hydrolase superfamily. SerB family.</text>
</comment>
<dbReference type="GO" id="GO:0006564">
    <property type="term" value="P:L-serine biosynthetic process"/>
    <property type="evidence" value="ECO:0007669"/>
    <property type="project" value="TreeGrafter"/>
</dbReference>
<dbReference type="eggNOG" id="COG4359">
    <property type="taxonomic scope" value="Bacteria"/>
</dbReference>
<evidence type="ECO:0000256" key="1">
    <source>
        <dbReference type="ARBA" id="ARBA00009184"/>
    </source>
</evidence>
<dbReference type="SUPFAM" id="SSF56784">
    <property type="entry name" value="HAD-like"/>
    <property type="match status" value="1"/>
</dbReference>
<dbReference type="NCBIfam" id="TIGR01488">
    <property type="entry name" value="HAD-SF-IB"/>
    <property type="match status" value="1"/>
</dbReference>
<dbReference type="PANTHER" id="PTHR43344:SF21">
    <property type="entry name" value="POLYOL PHOSPHATE PHOSPHATASE PYP1"/>
    <property type="match status" value="1"/>
</dbReference>